<proteinExistence type="predicted"/>
<organism evidence="2 3">
    <name type="scientific">Colletotrichum cuscutae</name>
    <dbReference type="NCBI Taxonomy" id="1209917"/>
    <lineage>
        <taxon>Eukaryota</taxon>
        <taxon>Fungi</taxon>
        <taxon>Dikarya</taxon>
        <taxon>Ascomycota</taxon>
        <taxon>Pezizomycotina</taxon>
        <taxon>Sordariomycetes</taxon>
        <taxon>Hypocreomycetidae</taxon>
        <taxon>Glomerellales</taxon>
        <taxon>Glomerellaceae</taxon>
        <taxon>Colletotrichum</taxon>
        <taxon>Colletotrichum acutatum species complex</taxon>
    </lineage>
</organism>
<name>A0AAI9TVN6_9PEZI</name>
<sequence length="132" mass="14623">MDLAVLITNDSLVRRYRLEERNHRRTLTCASRGFPGTSAVPVCLCERGIHSRWPPDASEVSCRQGECQCRRWDQGLPGLGLIVASFFCFGINGVDPTSFLAHHLLLGSKCCPGLLLALVLSRSGWPEKVKKD</sequence>
<keyword evidence="3" id="KW-1185">Reference proteome</keyword>
<gene>
    <name evidence="2" type="ORF">CCUS01_02292</name>
</gene>
<evidence type="ECO:0000256" key="1">
    <source>
        <dbReference type="SAM" id="Phobius"/>
    </source>
</evidence>
<reference evidence="2" key="1">
    <citation type="submission" date="2016-11" db="EMBL/GenBank/DDBJ databases">
        <title>The genome sequence of Colletotrichum cuscutae.</title>
        <authorList>
            <person name="Baroncelli R."/>
        </authorList>
    </citation>
    <scope>NUCLEOTIDE SEQUENCE</scope>
    <source>
        <strain evidence="2">IMI 304802</strain>
    </source>
</reference>
<dbReference type="AlphaFoldDB" id="A0AAI9TVN6"/>
<feature type="transmembrane region" description="Helical" evidence="1">
    <location>
        <begin position="76"/>
        <end position="94"/>
    </location>
</feature>
<dbReference type="EMBL" id="MPDP01000315">
    <property type="protein sequence ID" value="KAK1446734.1"/>
    <property type="molecule type" value="Genomic_DNA"/>
</dbReference>
<evidence type="ECO:0000313" key="3">
    <source>
        <dbReference type="Proteomes" id="UP001239213"/>
    </source>
</evidence>
<keyword evidence="1" id="KW-0812">Transmembrane</keyword>
<evidence type="ECO:0000313" key="2">
    <source>
        <dbReference type="EMBL" id="KAK1446734.1"/>
    </source>
</evidence>
<keyword evidence="1" id="KW-1133">Transmembrane helix</keyword>
<keyword evidence="1" id="KW-0472">Membrane</keyword>
<dbReference type="Proteomes" id="UP001239213">
    <property type="component" value="Unassembled WGS sequence"/>
</dbReference>
<protein>
    <submittedName>
        <fullName evidence="2">Uncharacterized protein</fullName>
    </submittedName>
</protein>
<feature type="transmembrane region" description="Helical" evidence="1">
    <location>
        <begin position="100"/>
        <end position="121"/>
    </location>
</feature>
<comment type="caution">
    <text evidence="2">The sequence shown here is derived from an EMBL/GenBank/DDBJ whole genome shotgun (WGS) entry which is preliminary data.</text>
</comment>
<accession>A0AAI9TVN6</accession>